<dbReference type="WBParaSite" id="ES5_v2.g6944.t1">
    <property type="protein sequence ID" value="ES5_v2.g6944.t1"/>
    <property type="gene ID" value="ES5_v2.g6944"/>
</dbReference>
<organism evidence="1 2">
    <name type="scientific">Panagrolaimus sp. ES5</name>
    <dbReference type="NCBI Taxonomy" id="591445"/>
    <lineage>
        <taxon>Eukaryota</taxon>
        <taxon>Metazoa</taxon>
        <taxon>Ecdysozoa</taxon>
        <taxon>Nematoda</taxon>
        <taxon>Chromadorea</taxon>
        <taxon>Rhabditida</taxon>
        <taxon>Tylenchina</taxon>
        <taxon>Panagrolaimomorpha</taxon>
        <taxon>Panagrolaimoidea</taxon>
        <taxon>Panagrolaimidae</taxon>
        <taxon>Panagrolaimus</taxon>
    </lineage>
</organism>
<evidence type="ECO:0000313" key="1">
    <source>
        <dbReference type="Proteomes" id="UP000887579"/>
    </source>
</evidence>
<dbReference type="Proteomes" id="UP000887579">
    <property type="component" value="Unplaced"/>
</dbReference>
<reference evidence="2" key="1">
    <citation type="submission" date="2022-11" db="UniProtKB">
        <authorList>
            <consortium name="WormBaseParasite"/>
        </authorList>
    </citation>
    <scope>IDENTIFICATION</scope>
</reference>
<evidence type="ECO:0000313" key="2">
    <source>
        <dbReference type="WBParaSite" id="ES5_v2.g6944.t1"/>
    </source>
</evidence>
<name>A0AC34GQK3_9BILA</name>
<protein>
    <submittedName>
        <fullName evidence="2">7TM GPCR serpentine receptor class x (Srx) domain-containing protein</fullName>
    </submittedName>
</protein>
<sequence length="187" mass="21030">MCFVTGICDILILMNNNIGNVLPKACVAEGFYRFLGAPYLHLYFFIAWGGGVCQGFCATVIAFNRFFTLLYPKLSLKLYSKPLIFCSFGLQLIPGIIAGSITLTVKVSWWRNPTDITDCALVSWIENDICAGTNAYLLLAFSKPIRHHFIKLLNRVHPNIVKIRMDTHVPVTHVRSRSPATTIVRHN</sequence>
<accession>A0AC34GQK3</accession>
<proteinExistence type="predicted"/>